<evidence type="ECO:0000256" key="5">
    <source>
        <dbReference type="ARBA" id="ARBA00022989"/>
    </source>
</evidence>
<keyword evidence="10" id="KW-1185">Reference proteome</keyword>
<dbReference type="Proteomes" id="UP000265750">
    <property type="component" value="Unassembled WGS sequence"/>
</dbReference>
<gene>
    <name evidence="9" type="ORF">D3218_13825</name>
</gene>
<keyword evidence="4 7" id="KW-0812">Transmembrane</keyword>
<dbReference type="GO" id="GO:0016757">
    <property type="term" value="F:glycosyltransferase activity"/>
    <property type="evidence" value="ECO:0007669"/>
    <property type="project" value="UniProtKB-KW"/>
</dbReference>
<feature type="transmembrane region" description="Helical" evidence="7">
    <location>
        <begin position="15"/>
        <end position="37"/>
    </location>
</feature>
<evidence type="ECO:0000313" key="10">
    <source>
        <dbReference type="Proteomes" id="UP000265750"/>
    </source>
</evidence>
<dbReference type="EMBL" id="QYRN01000007">
    <property type="protein sequence ID" value="RIX99546.1"/>
    <property type="molecule type" value="Genomic_DNA"/>
</dbReference>
<evidence type="ECO:0000313" key="9">
    <source>
        <dbReference type="EMBL" id="RIX99546.1"/>
    </source>
</evidence>
<dbReference type="AlphaFoldDB" id="A0A3A1WGM1"/>
<reference evidence="10" key="1">
    <citation type="submission" date="2018-09" db="EMBL/GenBank/DDBJ databases">
        <authorList>
            <person name="Tuo L."/>
        </authorList>
    </citation>
    <scope>NUCLEOTIDE SEQUENCE [LARGE SCALE GENOMIC DNA]</scope>
    <source>
        <strain evidence="10">M2BS4Y-1</strain>
    </source>
</reference>
<feature type="transmembrane region" description="Helical" evidence="7">
    <location>
        <begin position="421"/>
        <end position="449"/>
    </location>
</feature>
<protein>
    <submittedName>
        <fullName evidence="9">Glycosyl transferase</fullName>
    </submittedName>
</protein>
<feature type="transmembrane region" description="Helical" evidence="7">
    <location>
        <begin position="346"/>
        <end position="369"/>
    </location>
</feature>
<dbReference type="Pfam" id="PF13632">
    <property type="entry name" value="Glyco_trans_2_3"/>
    <property type="match status" value="1"/>
</dbReference>
<keyword evidence="6 7" id="KW-0472">Membrane</keyword>
<organism evidence="9 10">
    <name type="scientific">Aureimonas flava</name>
    <dbReference type="NCBI Taxonomy" id="2320271"/>
    <lineage>
        <taxon>Bacteria</taxon>
        <taxon>Pseudomonadati</taxon>
        <taxon>Pseudomonadota</taxon>
        <taxon>Alphaproteobacteria</taxon>
        <taxon>Hyphomicrobiales</taxon>
        <taxon>Aurantimonadaceae</taxon>
        <taxon>Aureimonas</taxon>
    </lineage>
</organism>
<dbReference type="PANTHER" id="PTHR43867:SF2">
    <property type="entry name" value="CELLULOSE SYNTHASE CATALYTIC SUBUNIT A [UDP-FORMING]"/>
    <property type="match status" value="1"/>
</dbReference>
<evidence type="ECO:0000256" key="1">
    <source>
        <dbReference type="ARBA" id="ARBA00004141"/>
    </source>
</evidence>
<dbReference type="GO" id="GO:0016020">
    <property type="term" value="C:membrane"/>
    <property type="evidence" value="ECO:0007669"/>
    <property type="project" value="UniProtKB-SubCell"/>
</dbReference>
<dbReference type="InterPro" id="IPR050321">
    <property type="entry name" value="Glycosyltr_2/OpgH_subfam"/>
</dbReference>
<dbReference type="PANTHER" id="PTHR43867">
    <property type="entry name" value="CELLULOSE SYNTHASE CATALYTIC SUBUNIT A [UDP-FORMING]"/>
    <property type="match status" value="1"/>
</dbReference>
<dbReference type="InterPro" id="IPR029044">
    <property type="entry name" value="Nucleotide-diphossugar_trans"/>
</dbReference>
<evidence type="ECO:0000256" key="2">
    <source>
        <dbReference type="ARBA" id="ARBA00022676"/>
    </source>
</evidence>
<dbReference type="RefSeq" id="WP_119540679.1">
    <property type="nucleotide sequence ID" value="NZ_QYRN01000007.1"/>
</dbReference>
<accession>A0A3A1WGM1</accession>
<feature type="transmembrane region" description="Helical" evidence="7">
    <location>
        <begin position="381"/>
        <end position="401"/>
    </location>
</feature>
<comment type="subcellular location">
    <subcellularLocation>
        <location evidence="1">Membrane</location>
        <topology evidence="1">Multi-pass membrane protein</topology>
    </subcellularLocation>
</comment>
<evidence type="ECO:0000256" key="4">
    <source>
        <dbReference type="ARBA" id="ARBA00022692"/>
    </source>
</evidence>
<dbReference type="SUPFAM" id="SSF53448">
    <property type="entry name" value="Nucleotide-diphospho-sugar transferases"/>
    <property type="match status" value="1"/>
</dbReference>
<feature type="domain" description="Glycosyltransferase 2-like" evidence="8">
    <location>
        <begin position="184"/>
        <end position="371"/>
    </location>
</feature>
<dbReference type="OrthoDB" id="276604at2"/>
<keyword evidence="3 9" id="KW-0808">Transferase</keyword>
<keyword evidence="5 7" id="KW-1133">Transmembrane helix</keyword>
<evidence type="ECO:0000259" key="8">
    <source>
        <dbReference type="Pfam" id="PF13632"/>
    </source>
</evidence>
<sequence>MVPAASLPDLDPFTLLFLAVQGLYALSLGLVFFFLLLPVNRAAAPPMGCEPSDADCPPIVLFYPVLRELEATMRTTFLSLSNLRYPADRYCVTAIPNANDLETVASLRRLALEFPFLRIVEVPPTSDPGWNAVWSAWDACPHAYWWHRGRRAGNRDLPPKKTRQLVYAFYTLAAERAGGEDFLVNYIDADSCPPSDHFMAAAEGMRHFDVLQAQNIAGNLNGGMAAALHAFDHMAWDGFVYPHLSADGAHPYWVLGKGLFFRGSDLVELGGFHPWITIEDPEVGMRFWTHGRRLGVIENPLIEEVPSTFAHGVTQRKRWICGFLQSLGRPLADMGMTWRQRMRARLNVLPCLSLVTNTFGLPIGAWTLFAWLDGRGTQPGWSVWLAVLNLSLFAILMSALYRSTWRRSALVLASRRARVLYLLRVNPLVLLGWWLFWTVPIAIGTWMFIRDHGLVWERTVKIDANHSLVRSAVVQPAVLRLGAPADPPLHANVNDQSDAGRPGLAL</sequence>
<proteinExistence type="predicted"/>
<evidence type="ECO:0000256" key="3">
    <source>
        <dbReference type="ARBA" id="ARBA00022679"/>
    </source>
</evidence>
<dbReference type="Gene3D" id="3.90.550.10">
    <property type="entry name" value="Spore Coat Polysaccharide Biosynthesis Protein SpsA, Chain A"/>
    <property type="match status" value="1"/>
</dbReference>
<dbReference type="InterPro" id="IPR001173">
    <property type="entry name" value="Glyco_trans_2-like"/>
</dbReference>
<keyword evidence="2" id="KW-0328">Glycosyltransferase</keyword>
<comment type="caution">
    <text evidence="9">The sequence shown here is derived from an EMBL/GenBank/DDBJ whole genome shotgun (WGS) entry which is preliminary data.</text>
</comment>
<evidence type="ECO:0000256" key="6">
    <source>
        <dbReference type="ARBA" id="ARBA00023136"/>
    </source>
</evidence>
<evidence type="ECO:0000256" key="7">
    <source>
        <dbReference type="SAM" id="Phobius"/>
    </source>
</evidence>
<name>A0A3A1WGM1_9HYPH</name>